<name>A0A344PKY1_9RHOB</name>
<evidence type="ECO:0000313" key="3">
    <source>
        <dbReference type="Proteomes" id="UP000252023"/>
    </source>
</evidence>
<organism evidence="2 3">
    <name type="scientific">Paracoccus suum</name>
    <dbReference type="NCBI Taxonomy" id="2259340"/>
    <lineage>
        <taxon>Bacteria</taxon>
        <taxon>Pseudomonadati</taxon>
        <taxon>Pseudomonadota</taxon>
        <taxon>Alphaproteobacteria</taxon>
        <taxon>Rhodobacterales</taxon>
        <taxon>Paracoccaceae</taxon>
        <taxon>Paracoccus</taxon>
    </lineage>
</organism>
<accession>A0A344PKY1</accession>
<evidence type="ECO:0000256" key="1">
    <source>
        <dbReference type="SAM" id="SignalP"/>
    </source>
</evidence>
<evidence type="ECO:0000313" key="2">
    <source>
        <dbReference type="EMBL" id="AXC50036.1"/>
    </source>
</evidence>
<dbReference type="OrthoDB" id="8680283at2"/>
<gene>
    <name evidence="2" type="ORF">DRW48_10340</name>
</gene>
<protein>
    <recommendedName>
        <fullName evidence="4">DUF732 domain-containing protein</fullName>
    </recommendedName>
</protein>
<keyword evidence="1" id="KW-0732">Signal</keyword>
<sequence>MHRILAAAALIALTGPAHASDVCDTLGDLGSLMVEAHQSGTLTERQAVAMLSASDMPVSVKPLVKTIVSNGFDWEGEPDVYGAFVRATCEDAVGDAL</sequence>
<feature type="chain" id="PRO_5016724019" description="DUF732 domain-containing protein" evidence="1">
    <location>
        <begin position="20"/>
        <end position="97"/>
    </location>
</feature>
<dbReference type="AlphaFoldDB" id="A0A344PKY1"/>
<dbReference type="KEGG" id="pars:DRW48_10340"/>
<dbReference type="Proteomes" id="UP000252023">
    <property type="component" value="Chromosome"/>
</dbReference>
<proteinExistence type="predicted"/>
<reference evidence="3" key="1">
    <citation type="submission" date="2018-07" db="EMBL/GenBank/DDBJ databases">
        <title>Genome sequencing of Paracoccus sp. SC2-6.</title>
        <authorList>
            <person name="Heo J."/>
            <person name="Kim S.-J."/>
            <person name="Kwon S.-W."/>
        </authorList>
    </citation>
    <scope>NUCLEOTIDE SEQUENCE [LARGE SCALE GENOMIC DNA]</scope>
    <source>
        <strain evidence="3">SC2-6</strain>
    </source>
</reference>
<dbReference type="EMBL" id="CP030918">
    <property type="protein sequence ID" value="AXC50036.1"/>
    <property type="molecule type" value="Genomic_DNA"/>
</dbReference>
<feature type="signal peptide" evidence="1">
    <location>
        <begin position="1"/>
        <end position="19"/>
    </location>
</feature>
<dbReference type="RefSeq" id="WP_114076355.1">
    <property type="nucleotide sequence ID" value="NZ_CP030918.1"/>
</dbReference>
<evidence type="ECO:0008006" key="4">
    <source>
        <dbReference type="Google" id="ProtNLM"/>
    </source>
</evidence>
<keyword evidence="3" id="KW-1185">Reference proteome</keyword>